<dbReference type="PROSITE" id="PS00740">
    <property type="entry name" value="MAM_1"/>
    <property type="match status" value="1"/>
</dbReference>
<evidence type="ECO:0000256" key="15">
    <source>
        <dbReference type="ARBA" id="ARBA00023319"/>
    </source>
</evidence>
<evidence type="ECO:0000313" key="24">
    <source>
        <dbReference type="Proteomes" id="UP000694428"/>
    </source>
</evidence>
<feature type="chain" id="PRO_5034659510" description="protein-tyrosine-phosphatase" evidence="18">
    <location>
        <begin position="26"/>
        <end position="912"/>
    </location>
</feature>
<dbReference type="FunFam" id="2.60.40.10:FF:000009">
    <property type="entry name" value="receptor-type tyrosine-protein phosphatase U isoform X1"/>
    <property type="match status" value="1"/>
</dbReference>
<dbReference type="Pfam" id="PF00041">
    <property type="entry name" value="fn3"/>
    <property type="match status" value="1"/>
</dbReference>
<dbReference type="SMART" id="SM00137">
    <property type="entry name" value="MAM"/>
    <property type="match status" value="1"/>
</dbReference>
<dbReference type="SUPFAM" id="SSF49899">
    <property type="entry name" value="Concanavalin A-like lectins/glucanases"/>
    <property type="match status" value="1"/>
</dbReference>
<dbReference type="PROSITE" id="PS50853">
    <property type="entry name" value="FN3"/>
    <property type="match status" value="3"/>
</dbReference>
<evidence type="ECO:0000256" key="9">
    <source>
        <dbReference type="ARBA" id="ARBA00022912"/>
    </source>
</evidence>
<evidence type="ECO:0000259" key="19">
    <source>
        <dbReference type="PROSITE" id="PS50055"/>
    </source>
</evidence>
<evidence type="ECO:0000256" key="17">
    <source>
        <dbReference type="SAM" id="Phobius"/>
    </source>
</evidence>
<dbReference type="GO" id="GO:0004725">
    <property type="term" value="F:protein tyrosine phosphatase activity"/>
    <property type="evidence" value="ECO:0007669"/>
    <property type="project" value="UniProtKB-EC"/>
</dbReference>
<dbReference type="FunFam" id="2.60.40.10:FF:000025">
    <property type="entry name" value="receptor-type tyrosine-protein phosphatase U isoform X2"/>
    <property type="match status" value="1"/>
</dbReference>
<keyword evidence="10 17" id="KW-1133">Transmembrane helix</keyword>
<dbReference type="InterPro" id="IPR057598">
    <property type="entry name" value="Fn3_PTPRU"/>
</dbReference>
<feature type="domain" description="Fibronectin type-III" evidence="22">
    <location>
        <begin position="379"/>
        <end position="477"/>
    </location>
</feature>
<feature type="domain" description="Fibronectin type-III" evidence="22">
    <location>
        <begin position="281"/>
        <end position="376"/>
    </location>
</feature>
<dbReference type="EC" id="3.1.3.48" evidence="3"/>
<organism evidence="23 24">
    <name type="scientific">Pavo cristatus</name>
    <name type="common">Indian peafowl</name>
    <name type="synonym">Blue peafowl</name>
    <dbReference type="NCBI Taxonomy" id="9049"/>
    <lineage>
        <taxon>Eukaryota</taxon>
        <taxon>Metazoa</taxon>
        <taxon>Chordata</taxon>
        <taxon>Craniata</taxon>
        <taxon>Vertebrata</taxon>
        <taxon>Euteleostomi</taxon>
        <taxon>Archelosauria</taxon>
        <taxon>Archosauria</taxon>
        <taxon>Dinosauria</taxon>
        <taxon>Saurischia</taxon>
        <taxon>Theropoda</taxon>
        <taxon>Coelurosauria</taxon>
        <taxon>Aves</taxon>
        <taxon>Neognathae</taxon>
        <taxon>Galloanserae</taxon>
        <taxon>Galliformes</taxon>
        <taxon>Phasianidae</taxon>
        <taxon>Phasianinae</taxon>
        <taxon>Pavo</taxon>
    </lineage>
</organism>
<evidence type="ECO:0000256" key="8">
    <source>
        <dbReference type="ARBA" id="ARBA00022801"/>
    </source>
</evidence>
<reference evidence="23" key="1">
    <citation type="submission" date="2025-08" db="UniProtKB">
        <authorList>
            <consortium name="Ensembl"/>
        </authorList>
    </citation>
    <scope>IDENTIFICATION</scope>
</reference>
<sequence length="912" mass="102361">MSLLVTRNLLSACFVNSFCVYFAGCCTFDEPFSTCGYSQSDDDDLNWDQVNTLTKPTSDQWMPSGSFMLVNTSGRYAGQKAHLLMPHLKENDTHCIDFHYYVSSKSGSSPGTLNVYVKVNDGPIGNPVWNTSTTGTWNRVELAISTFWPNFYQVVFEVVTSGHPGYVAIDEVKVLGHPCTKTPHFLRLQSVEVNAGQFATFQCTANGKFSTSDRLWLQGIYVRDAPLKNIKVFNARRFVALFNVVNATKRDAGNYRCMIRTEGGVGVSNYAELIVKEPPVPIAPPQLSSVGATYLWIQLNANSINGDGPIIQREVEYRTSSGSWYDIQPVDSTSYKIGHLDPDTEYEISVLLTRPGEGGTGSPGPALKTRTKCADPMRGPRKLEVVEIKSRQITICWEPFGYNVTRCHRYNLTVHYRYQAGGQEQVREEVSWDTESSHPQHTITNLSPYTNVSIKLVLMNPEGRKESQELVVQTDEDVPSAVPLESIQGSTFEEKIFLQWREPVQTYGVITLYEITYKAVSSFDPEIDLSNQSGRVSKLGNETHYLFFGLYPGTTYSFTIRASTAKGFGPPITNQFTTKISVHRRRTVVYRTKQLEGFPNSCVYQIVVEEERPRRTKKTTEILKCYPVPIHFQNASLLNSRYYFAAEIPANGLQAAQPFTIGDNKTYSGFWNTPLLPHKSYSIYFQAASRANGVSLMTAAIIVTQLTTPYIRIAPAAGDDQLTGAATRKPDPEPEKQTDHTVKIAGVIAGILLFVIIFLGVVLVMKKRKLAKNDTSSLVQSHTYKKRDPADVPYQTGQLHPAIRVADLLQHITQMKCAEGYGFKEEYESFFEGQSAPWDSAKKDENRMKNRYGNIIAYDHSRVRLQPIEGETNSDYINGNYIDVRILIQSTNIALCSKRQLLLFSHYSLFSS</sequence>
<evidence type="ECO:0000256" key="7">
    <source>
        <dbReference type="ARBA" id="ARBA00022737"/>
    </source>
</evidence>
<dbReference type="InterPro" id="IPR003961">
    <property type="entry name" value="FN3_dom"/>
</dbReference>
<dbReference type="PRINTS" id="PR00020">
    <property type="entry name" value="MAMDOMAIN"/>
</dbReference>
<feature type="domain" description="Fibronectin type-III" evidence="22">
    <location>
        <begin position="478"/>
        <end position="583"/>
    </location>
</feature>
<keyword evidence="5 17" id="KW-0812">Transmembrane</keyword>
<feature type="domain" description="Tyrosine-protein phosphatase" evidence="19">
    <location>
        <begin position="823"/>
        <end position="883"/>
    </location>
</feature>
<evidence type="ECO:0000259" key="21">
    <source>
        <dbReference type="PROSITE" id="PS50835"/>
    </source>
</evidence>
<dbReference type="InterPro" id="IPR007110">
    <property type="entry name" value="Ig-like_dom"/>
</dbReference>
<dbReference type="SMART" id="SM00409">
    <property type="entry name" value="IG"/>
    <property type="match status" value="1"/>
</dbReference>
<dbReference type="Pfam" id="PF00047">
    <property type="entry name" value="ig"/>
    <property type="match status" value="1"/>
</dbReference>
<keyword evidence="11 17" id="KW-0472">Membrane</keyword>
<dbReference type="GO" id="GO:0016020">
    <property type="term" value="C:membrane"/>
    <property type="evidence" value="ECO:0007669"/>
    <property type="project" value="UniProtKB-SubCell"/>
</dbReference>
<evidence type="ECO:0000256" key="2">
    <source>
        <dbReference type="ARBA" id="ARBA00006396"/>
    </source>
</evidence>
<keyword evidence="6 18" id="KW-0732">Signal</keyword>
<dbReference type="InterPro" id="IPR036116">
    <property type="entry name" value="FN3_sf"/>
</dbReference>
<evidence type="ECO:0000256" key="18">
    <source>
        <dbReference type="SAM" id="SignalP"/>
    </source>
</evidence>
<feature type="transmembrane region" description="Helical" evidence="17">
    <location>
        <begin position="744"/>
        <end position="765"/>
    </location>
</feature>
<dbReference type="InterPro" id="IPR000998">
    <property type="entry name" value="MAM_dom"/>
</dbReference>
<dbReference type="InterPro" id="IPR013151">
    <property type="entry name" value="Immunoglobulin_dom"/>
</dbReference>
<dbReference type="PROSITE" id="PS50060">
    <property type="entry name" value="MAM_2"/>
    <property type="match status" value="1"/>
</dbReference>
<keyword evidence="24" id="KW-1185">Reference proteome</keyword>
<dbReference type="Gene3D" id="2.60.40.10">
    <property type="entry name" value="Immunoglobulins"/>
    <property type="match status" value="4"/>
</dbReference>
<keyword evidence="4" id="KW-0597">Phosphoprotein</keyword>
<evidence type="ECO:0000259" key="20">
    <source>
        <dbReference type="PROSITE" id="PS50060"/>
    </source>
</evidence>
<dbReference type="PROSITE" id="PS50055">
    <property type="entry name" value="TYR_PHOSPHATASE_PTP"/>
    <property type="match status" value="1"/>
</dbReference>
<dbReference type="Pfam" id="PF00629">
    <property type="entry name" value="MAM"/>
    <property type="match status" value="1"/>
</dbReference>
<keyword evidence="9" id="KW-0904">Protein phosphatase</keyword>
<feature type="domain" description="MAM" evidence="20">
    <location>
        <begin position="24"/>
        <end position="181"/>
    </location>
</feature>
<feature type="signal peptide" evidence="18">
    <location>
        <begin position="1"/>
        <end position="25"/>
    </location>
</feature>
<comment type="similarity">
    <text evidence="2">Belongs to the protein-tyrosine phosphatase family. Receptor class 2B subfamily.</text>
</comment>
<evidence type="ECO:0000256" key="12">
    <source>
        <dbReference type="ARBA" id="ARBA00023157"/>
    </source>
</evidence>
<keyword evidence="12" id="KW-1015">Disulfide bond</keyword>
<dbReference type="CDD" id="cd00063">
    <property type="entry name" value="FN3"/>
    <property type="match status" value="3"/>
</dbReference>
<evidence type="ECO:0000256" key="16">
    <source>
        <dbReference type="ARBA" id="ARBA00051722"/>
    </source>
</evidence>
<protein>
    <recommendedName>
        <fullName evidence="3">protein-tyrosine-phosphatase</fullName>
        <ecNumber evidence="3">3.1.3.48</ecNumber>
    </recommendedName>
</protein>
<evidence type="ECO:0000313" key="23">
    <source>
        <dbReference type="Ensembl" id="ENSPSTP00000012217.1"/>
    </source>
</evidence>
<keyword evidence="14" id="KW-0325">Glycoprotein</keyword>
<comment type="subcellular location">
    <subcellularLocation>
        <location evidence="1">Membrane</location>
        <topology evidence="1">Single-pass type I membrane protein</topology>
    </subcellularLocation>
</comment>
<evidence type="ECO:0000256" key="14">
    <source>
        <dbReference type="ARBA" id="ARBA00023180"/>
    </source>
</evidence>
<reference evidence="23" key="2">
    <citation type="submission" date="2025-09" db="UniProtKB">
        <authorList>
            <consortium name="Ensembl"/>
        </authorList>
    </citation>
    <scope>IDENTIFICATION</scope>
</reference>
<dbReference type="AlphaFoldDB" id="A0A8C9F8I9"/>
<dbReference type="CDD" id="cd06263">
    <property type="entry name" value="MAM"/>
    <property type="match status" value="1"/>
</dbReference>
<dbReference type="PROSITE" id="PS50835">
    <property type="entry name" value="IG_LIKE"/>
    <property type="match status" value="1"/>
</dbReference>
<accession>A0A8C9F8I9</accession>
<dbReference type="InterPro" id="IPR029021">
    <property type="entry name" value="Prot-tyrosine_phosphatase-like"/>
</dbReference>
<comment type="catalytic activity">
    <reaction evidence="16">
        <text>O-phospho-L-tyrosyl-[protein] + H2O = L-tyrosyl-[protein] + phosphate</text>
        <dbReference type="Rhea" id="RHEA:10684"/>
        <dbReference type="Rhea" id="RHEA-COMP:10136"/>
        <dbReference type="Rhea" id="RHEA-COMP:20101"/>
        <dbReference type="ChEBI" id="CHEBI:15377"/>
        <dbReference type="ChEBI" id="CHEBI:43474"/>
        <dbReference type="ChEBI" id="CHEBI:46858"/>
        <dbReference type="ChEBI" id="CHEBI:61978"/>
        <dbReference type="EC" id="3.1.3.48"/>
    </reaction>
</comment>
<evidence type="ECO:0000256" key="3">
    <source>
        <dbReference type="ARBA" id="ARBA00013064"/>
    </source>
</evidence>
<dbReference type="SUPFAM" id="SSF49265">
    <property type="entry name" value="Fibronectin type III"/>
    <property type="match status" value="2"/>
</dbReference>
<evidence type="ECO:0000259" key="22">
    <source>
        <dbReference type="PROSITE" id="PS50853"/>
    </source>
</evidence>
<dbReference type="FunFam" id="2.60.120.200:FF:000006">
    <property type="entry name" value="receptor-type tyrosine-protein phosphatase T isoform X1"/>
    <property type="match status" value="1"/>
</dbReference>
<dbReference type="SMART" id="SM00060">
    <property type="entry name" value="FN3"/>
    <property type="match status" value="3"/>
</dbReference>
<proteinExistence type="inferred from homology"/>
<evidence type="ECO:0000256" key="5">
    <source>
        <dbReference type="ARBA" id="ARBA00022692"/>
    </source>
</evidence>
<dbReference type="InterPro" id="IPR000242">
    <property type="entry name" value="PTP_cat"/>
</dbReference>
<keyword evidence="8" id="KW-0378">Hydrolase</keyword>
<dbReference type="Ensembl" id="ENSPSTT00000012811.1">
    <property type="protein sequence ID" value="ENSPSTP00000012217.1"/>
    <property type="gene ID" value="ENSPSTG00000008573.1"/>
</dbReference>
<dbReference type="InterPro" id="IPR013783">
    <property type="entry name" value="Ig-like_fold"/>
</dbReference>
<keyword evidence="7" id="KW-0677">Repeat</keyword>
<dbReference type="SUPFAM" id="SSF52799">
    <property type="entry name" value="(Phosphotyrosine protein) phosphatases II"/>
    <property type="match status" value="1"/>
</dbReference>
<dbReference type="InterPro" id="IPR051622">
    <property type="entry name" value="R-tyr_protein_phosphatases"/>
</dbReference>
<dbReference type="PANTHER" id="PTHR24051">
    <property type="entry name" value="SUSHI DOMAIN-CONTAINING PROTEIN 1"/>
    <property type="match status" value="1"/>
</dbReference>
<dbReference type="Gene3D" id="2.60.120.200">
    <property type="match status" value="1"/>
</dbReference>
<dbReference type="InterPro" id="IPR036179">
    <property type="entry name" value="Ig-like_dom_sf"/>
</dbReference>
<keyword evidence="15" id="KW-0393">Immunoglobulin domain</keyword>
<dbReference type="InterPro" id="IPR013320">
    <property type="entry name" value="ConA-like_dom_sf"/>
</dbReference>
<feature type="domain" description="Ig-like" evidence="21">
    <location>
        <begin position="183"/>
        <end position="274"/>
    </location>
</feature>
<evidence type="ECO:0000256" key="4">
    <source>
        <dbReference type="ARBA" id="ARBA00022553"/>
    </source>
</evidence>
<evidence type="ECO:0000256" key="13">
    <source>
        <dbReference type="ARBA" id="ARBA00023170"/>
    </source>
</evidence>
<dbReference type="FunFam" id="2.60.40.10:FF:000152">
    <property type="entry name" value="receptor-type tyrosine-protein phosphatase T isoform X1"/>
    <property type="match status" value="1"/>
</dbReference>
<dbReference type="PANTHER" id="PTHR24051:SF11">
    <property type="entry name" value="PROTEIN TYROSINE PHOSPHATASE, RECEPTOR TYPE, M"/>
    <property type="match status" value="1"/>
</dbReference>
<dbReference type="FunFam" id="2.60.40.10:FF:000019">
    <property type="entry name" value="receptor-type tyrosine-protein phosphatase kappa isoform X2"/>
    <property type="match status" value="1"/>
</dbReference>
<evidence type="ECO:0000256" key="1">
    <source>
        <dbReference type="ARBA" id="ARBA00004479"/>
    </source>
</evidence>
<dbReference type="SUPFAM" id="SSF48726">
    <property type="entry name" value="Immunoglobulin"/>
    <property type="match status" value="1"/>
</dbReference>
<evidence type="ECO:0000256" key="6">
    <source>
        <dbReference type="ARBA" id="ARBA00022729"/>
    </source>
</evidence>
<dbReference type="InterPro" id="IPR003599">
    <property type="entry name" value="Ig_sub"/>
</dbReference>
<dbReference type="Pfam" id="PF23144">
    <property type="entry name" value="Fn3_PTPRU"/>
    <property type="match status" value="1"/>
</dbReference>
<dbReference type="Gene3D" id="3.90.190.10">
    <property type="entry name" value="Protein tyrosine phosphatase superfamily"/>
    <property type="match status" value="1"/>
</dbReference>
<dbReference type="Pfam" id="PF00102">
    <property type="entry name" value="Y_phosphatase"/>
    <property type="match status" value="1"/>
</dbReference>
<name>A0A8C9F8I9_PAVCR</name>
<keyword evidence="13" id="KW-0675">Receptor</keyword>
<dbReference type="Proteomes" id="UP000694428">
    <property type="component" value="Unplaced"/>
</dbReference>
<evidence type="ECO:0000256" key="10">
    <source>
        <dbReference type="ARBA" id="ARBA00022989"/>
    </source>
</evidence>
<evidence type="ECO:0000256" key="11">
    <source>
        <dbReference type="ARBA" id="ARBA00023136"/>
    </source>
</evidence>